<dbReference type="SUPFAM" id="SSF55729">
    <property type="entry name" value="Acyl-CoA N-acyltransferases (Nat)"/>
    <property type="match status" value="1"/>
</dbReference>
<dbReference type="STRING" id="767452.AVL62_02740"/>
<evidence type="ECO:0000259" key="1">
    <source>
        <dbReference type="Pfam" id="PF13302"/>
    </source>
</evidence>
<name>A0A0W8I6D0_9MICO</name>
<dbReference type="Pfam" id="PF13302">
    <property type="entry name" value="Acetyltransf_3"/>
    <property type="match status" value="1"/>
</dbReference>
<dbReference type="PANTHER" id="PTHR43792:SF1">
    <property type="entry name" value="N-ACETYLTRANSFERASE DOMAIN-CONTAINING PROTEIN"/>
    <property type="match status" value="1"/>
</dbReference>
<dbReference type="EMBL" id="LQBL01000028">
    <property type="protein sequence ID" value="KUG53827.1"/>
    <property type="molecule type" value="Genomic_DNA"/>
</dbReference>
<dbReference type="Proteomes" id="UP000054837">
    <property type="component" value="Unassembled WGS sequence"/>
</dbReference>
<dbReference type="PANTHER" id="PTHR43792">
    <property type="entry name" value="GNAT FAMILY, PUTATIVE (AFU_ORTHOLOGUE AFUA_3G00765)-RELATED-RELATED"/>
    <property type="match status" value="1"/>
</dbReference>
<dbReference type="InterPro" id="IPR000182">
    <property type="entry name" value="GNAT_dom"/>
</dbReference>
<proteinExistence type="predicted"/>
<protein>
    <submittedName>
        <fullName evidence="2">GNAT family acetyltransferase</fullName>
    </submittedName>
</protein>
<reference evidence="2 3" key="1">
    <citation type="submission" date="2015-12" db="EMBL/GenBank/DDBJ databases">
        <title>Serinicoccus chungangenesis strain CD08_5 genome sequencing and assembly.</title>
        <authorList>
            <person name="Chander A.M."/>
            <person name="Kaur G."/>
            <person name="Nair G.R."/>
            <person name="Dhawan D.K."/>
            <person name="Kochhar R.K."/>
            <person name="Mayilraj S."/>
            <person name="Bhadada S.K."/>
        </authorList>
    </citation>
    <scope>NUCLEOTIDE SEQUENCE [LARGE SCALE GENOMIC DNA]</scope>
    <source>
        <strain evidence="2 3">CD08_5</strain>
    </source>
</reference>
<comment type="caution">
    <text evidence="2">The sequence shown here is derived from an EMBL/GenBank/DDBJ whole genome shotgun (WGS) entry which is preliminary data.</text>
</comment>
<organism evidence="2 3">
    <name type="scientific">Serinicoccus chungangensis</name>
    <dbReference type="NCBI Taxonomy" id="767452"/>
    <lineage>
        <taxon>Bacteria</taxon>
        <taxon>Bacillati</taxon>
        <taxon>Actinomycetota</taxon>
        <taxon>Actinomycetes</taxon>
        <taxon>Micrococcales</taxon>
        <taxon>Ornithinimicrobiaceae</taxon>
        <taxon>Serinicoccus</taxon>
    </lineage>
</organism>
<feature type="domain" description="N-acetyltransferase" evidence="1">
    <location>
        <begin position="6"/>
        <end position="145"/>
    </location>
</feature>
<dbReference type="GO" id="GO:0016747">
    <property type="term" value="F:acyltransferase activity, transferring groups other than amino-acyl groups"/>
    <property type="evidence" value="ECO:0007669"/>
    <property type="project" value="InterPro"/>
</dbReference>
<dbReference type="InterPro" id="IPR051531">
    <property type="entry name" value="N-acetyltransferase"/>
</dbReference>
<sequence>MRVTSRLVLRGFSDADREPFAVMNADPEVTRYLQGPMSRERSDAFVDRIDSCWSGRGYGLWALEHRDTGDFLGYTGLWPAGFLPSGPAVEVGWRLARSAWGHGFASEAARETLRFGFTEVGLPEIVSFTPAVNTPSLRVMAAIGLVRDPGRDFDHPRVDATAYPELVRHLVHALDASVWRAGADDSG</sequence>
<dbReference type="InterPro" id="IPR016181">
    <property type="entry name" value="Acyl_CoA_acyltransferase"/>
</dbReference>
<gene>
    <name evidence="2" type="ORF">AVL62_02740</name>
</gene>
<dbReference type="AlphaFoldDB" id="A0A0W8I6D0"/>
<dbReference type="Gene3D" id="3.40.630.30">
    <property type="match status" value="1"/>
</dbReference>
<keyword evidence="2" id="KW-0808">Transferase</keyword>
<accession>A0A0W8I6D0</accession>
<evidence type="ECO:0000313" key="3">
    <source>
        <dbReference type="Proteomes" id="UP000054837"/>
    </source>
</evidence>
<keyword evidence="3" id="KW-1185">Reference proteome</keyword>
<evidence type="ECO:0000313" key="2">
    <source>
        <dbReference type="EMBL" id="KUG53827.1"/>
    </source>
</evidence>
<dbReference type="OrthoDB" id="3533156at2"/>